<dbReference type="PATRIC" id="fig|913242.3.peg.1947"/>
<protein>
    <submittedName>
        <fullName evidence="6">Gfa-like protein</fullName>
    </submittedName>
</protein>
<dbReference type="PROSITE" id="PS51891">
    <property type="entry name" value="CENP_V_GFA"/>
    <property type="match status" value="1"/>
</dbReference>
<dbReference type="EMBL" id="AFCS01000547">
    <property type="protein sequence ID" value="EHC79293.1"/>
    <property type="molecule type" value="Genomic_DNA"/>
</dbReference>
<comment type="caution">
    <text evidence="6">The sequence shown here is derived from an EMBL/GenBank/DDBJ whole genome shotgun (WGS) entry which is preliminary data.</text>
</comment>
<reference evidence="6 7" key="1">
    <citation type="journal article" date="2011" name="BMC Genomics">
        <title>Genome sequencing reveals diversification of virulence factor content and possible host adaptation in distinct subpopulations of Salmonella enterica.</title>
        <authorList>
            <person name="den Bakker H.C."/>
            <person name="Moreno Switt A.I."/>
            <person name="Govoni G."/>
            <person name="Cummings C.A."/>
            <person name="Ranieri M.L."/>
            <person name="Degoricija L."/>
            <person name="Hoelzer K."/>
            <person name="Rodriguez-Rivera L.D."/>
            <person name="Brown S."/>
            <person name="Bolchacova E."/>
            <person name="Furtado M.R."/>
            <person name="Wiedmann M."/>
        </authorList>
    </citation>
    <scope>NUCLEOTIDE SEQUENCE [LARGE SCALE GENOMIC DNA]</scope>
    <source>
        <strain evidence="6 7">S5-403</strain>
    </source>
</reference>
<dbReference type="AlphaFoldDB" id="G5Q2Q2"/>
<keyword evidence="4" id="KW-0456">Lyase</keyword>
<dbReference type="Pfam" id="PF04828">
    <property type="entry name" value="GFA"/>
    <property type="match status" value="1"/>
</dbReference>
<dbReference type="SUPFAM" id="SSF51316">
    <property type="entry name" value="Mss4-like"/>
    <property type="match status" value="1"/>
</dbReference>
<dbReference type="GO" id="GO:0046872">
    <property type="term" value="F:metal ion binding"/>
    <property type="evidence" value="ECO:0007669"/>
    <property type="project" value="UniProtKB-KW"/>
</dbReference>
<evidence type="ECO:0000256" key="1">
    <source>
        <dbReference type="ARBA" id="ARBA00005495"/>
    </source>
</evidence>
<keyword evidence="2" id="KW-0479">Metal-binding</keyword>
<dbReference type="Gene3D" id="3.90.1590.10">
    <property type="entry name" value="glutathione-dependent formaldehyde- activating enzyme (gfa)"/>
    <property type="match status" value="1"/>
</dbReference>
<dbReference type="PANTHER" id="PTHR33337">
    <property type="entry name" value="GFA DOMAIN-CONTAINING PROTEIN"/>
    <property type="match status" value="1"/>
</dbReference>
<evidence type="ECO:0000256" key="3">
    <source>
        <dbReference type="ARBA" id="ARBA00022833"/>
    </source>
</evidence>
<accession>G5Q2Q2</accession>
<evidence type="ECO:0000256" key="4">
    <source>
        <dbReference type="ARBA" id="ARBA00023239"/>
    </source>
</evidence>
<comment type="similarity">
    <text evidence="1">Belongs to the Gfa family.</text>
</comment>
<dbReference type="GO" id="GO:0016846">
    <property type="term" value="F:carbon-sulfur lyase activity"/>
    <property type="evidence" value="ECO:0007669"/>
    <property type="project" value="InterPro"/>
</dbReference>
<evidence type="ECO:0000256" key="2">
    <source>
        <dbReference type="ARBA" id="ARBA00022723"/>
    </source>
</evidence>
<organism evidence="6 7">
    <name type="scientific">Salmonella enterica subsp. enterica serovar Montevideo str. S5-403</name>
    <dbReference type="NCBI Taxonomy" id="913242"/>
    <lineage>
        <taxon>Bacteria</taxon>
        <taxon>Pseudomonadati</taxon>
        <taxon>Pseudomonadota</taxon>
        <taxon>Gammaproteobacteria</taxon>
        <taxon>Enterobacterales</taxon>
        <taxon>Enterobacteriaceae</taxon>
        <taxon>Salmonella</taxon>
    </lineage>
</organism>
<dbReference type="Proteomes" id="UP000003221">
    <property type="component" value="Unassembled WGS sequence"/>
</dbReference>
<gene>
    <name evidence="6" type="ORF">LTSEMON_2232</name>
</gene>
<evidence type="ECO:0000259" key="5">
    <source>
        <dbReference type="PROSITE" id="PS51891"/>
    </source>
</evidence>
<keyword evidence="3" id="KW-0862">Zinc</keyword>
<proteinExistence type="inferred from homology"/>
<sequence>MQTFTGRCLCGQSHFTVDVEMLDVYACHCTLCQKWSGGIAMYLEACGQPQLDPFSPEPPYFSSSSRGERYFCSGCGCPLWFRLTDTDRYFIPWTLLELNEVDRRRLILAAEIYTETQPAFWRLTGQYARLSGKEVEEMDSPCQLAHYVIGVGLLPGRYVIGVGLLPG</sequence>
<feature type="domain" description="CENP-V/GFA" evidence="5">
    <location>
        <begin position="4"/>
        <end position="122"/>
    </location>
</feature>
<dbReference type="InterPro" id="IPR011057">
    <property type="entry name" value="Mss4-like_sf"/>
</dbReference>
<dbReference type="InterPro" id="IPR006913">
    <property type="entry name" value="CENP-V/GFA"/>
</dbReference>
<dbReference type="PANTHER" id="PTHR33337:SF40">
    <property type="entry name" value="CENP-V_GFA DOMAIN-CONTAINING PROTEIN-RELATED"/>
    <property type="match status" value="1"/>
</dbReference>
<name>G5Q2Q2_SALMO</name>
<evidence type="ECO:0000313" key="7">
    <source>
        <dbReference type="Proteomes" id="UP000003221"/>
    </source>
</evidence>
<evidence type="ECO:0000313" key="6">
    <source>
        <dbReference type="EMBL" id="EHC79293.1"/>
    </source>
</evidence>